<dbReference type="Proteomes" id="UP000027936">
    <property type="component" value="Unassembled WGS sequence"/>
</dbReference>
<feature type="domain" description="Flagellar M-ring C-terminal" evidence="12">
    <location>
        <begin position="262"/>
        <end position="407"/>
    </location>
</feature>
<evidence type="ECO:0000256" key="5">
    <source>
        <dbReference type="ARBA" id="ARBA00022692"/>
    </source>
</evidence>
<keyword evidence="7 10" id="KW-0472">Membrane</keyword>
<feature type="transmembrane region" description="Helical" evidence="10">
    <location>
        <begin position="26"/>
        <end position="45"/>
    </location>
</feature>
<keyword evidence="6 10" id="KW-1133">Transmembrane helix</keyword>
<protein>
    <recommendedName>
        <fullName evidence="9">Flagellar M-ring protein</fullName>
    </recommendedName>
</protein>
<evidence type="ECO:0000259" key="11">
    <source>
        <dbReference type="Pfam" id="PF01514"/>
    </source>
</evidence>
<evidence type="ECO:0000256" key="4">
    <source>
        <dbReference type="ARBA" id="ARBA00022475"/>
    </source>
</evidence>
<keyword evidence="4" id="KW-1003">Cell membrane</keyword>
<dbReference type="InterPro" id="IPR000067">
    <property type="entry name" value="FlgMring_FliF"/>
</dbReference>
<keyword evidence="13" id="KW-0969">Cilium</keyword>
<dbReference type="Gene3D" id="3.30.300.30">
    <property type="match status" value="1"/>
</dbReference>
<dbReference type="PIRSF" id="PIRSF004862">
    <property type="entry name" value="FliF"/>
    <property type="match status" value="1"/>
</dbReference>
<dbReference type="PATRIC" id="fig|1348973.3.peg.872"/>
<dbReference type="GO" id="GO:0009431">
    <property type="term" value="C:bacterial-type flagellum basal body, MS ring"/>
    <property type="evidence" value="ECO:0007669"/>
    <property type="project" value="InterPro"/>
</dbReference>
<dbReference type="GO" id="GO:0005886">
    <property type="term" value="C:plasma membrane"/>
    <property type="evidence" value="ECO:0007669"/>
    <property type="project" value="UniProtKB-SubCell"/>
</dbReference>
<evidence type="ECO:0000259" key="12">
    <source>
        <dbReference type="Pfam" id="PF08345"/>
    </source>
</evidence>
<dbReference type="InterPro" id="IPR006182">
    <property type="entry name" value="FliF_N_dom"/>
</dbReference>
<reference evidence="13 14" key="1">
    <citation type="submission" date="2014-04" db="EMBL/GenBank/DDBJ databases">
        <title>Draft genome sequence of Bacillus azotoformans MEV2011, a (co-) denitrifying strain unable to grow in the presence of oxygen.</title>
        <authorList>
            <person name="Nielsen M."/>
            <person name="Schreiber L."/>
            <person name="Finster K."/>
            <person name="Schramm A."/>
        </authorList>
    </citation>
    <scope>NUCLEOTIDE SEQUENCE [LARGE SCALE GENOMIC DNA]</scope>
    <source>
        <strain evidence="13 14">MEV2011</strain>
    </source>
</reference>
<dbReference type="PRINTS" id="PR01009">
    <property type="entry name" value="FLGMRINGFLIF"/>
</dbReference>
<evidence type="ECO:0000313" key="13">
    <source>
        <dbReference type="EMBL" id="KEF39875.1"/>
    </source>
</evidence>
<dbReference type="Pfam" id="PF08345">
    <property type="entry name" value="YscJ_FliF_C"/>
    <property type="match status" value="1"/>
</dbReference>
<dbReference type="GO" id="GO:0071973">
    <property type="term" value="P:bacterial-type flagellum-dependent cell motility"/>
    <property type="evidence" value="ECO:0007669"/>
    <property type="project" value="InterPro"/>
</dbReference>
<name>A0A072P314_SCHAZ</name>
<evidence type="ECO:0000256" key="3">
    <source>
        <dbReference type="ARBA" id="ARBA00007971"/>
    </source>
</evidence>
<keyword evidence="5 10" id="KW-0812">Transmembrane</keyword>
<dbReference type="InterPro" id="IPR045851">
    <property type="entry name" value="AMP-bd_C_sf"/>
</dbReference>
<keyword evidence="13" id="KW-0282">Flagellum</keyword>
<proteinExistence type="inferred from homology"/>
<evidence type="ECO:0000313" key="14">
    <source>
        <dbReference type="Proteomes" id="UP000027936"/>
    </source>
</evidence>
<keyword evidence="8 9" id="KW-0975">Bacterial flagellum</keyword>
<comment type="caution">
    <text evidence="13">The sequence shown here is derived from an EMBL/GenBank/DDBJ whole genome shotgun (WGS) entry which is preliminary data.</text>
</comment>
<dbReference type="NCBIfam" id="TIGR00206">
    <property type="entry name" value="fliF"/>
    <property type="match status" value="1"/>
</dbReference>
<dbReference type="Pfam" id="PF01514">
    <property type="entry name" value="YscJ_FliF"/>
    <property type="match status" value="1"/>
</dbReference>
<dbReference type="EMBL" id="JJRY01000002">
    <property type="protein sequence ID" value="KEF39875.1"/>
    <property type="molecule type" value="Genomic_DNA"/>
</dbReference>
<accession>A0A072P314</accession>
<evidence type="ECO:0000256" key="10">
    <source>
        <dbReference type="SAM" id="Phobius"/>
    </source>
</evidence>
<dbReference type="InterPro" id="IPR013556">
    <property type="entry name" value="Flag_M-ring_C"/>
</dbReference>
<evidence type="ECO:0000256" key="2">
    <source>
        <dbReference type="ARBA" id="ARBA00004651"/>
    </source>
</evidence>
<comment type="subcellular location">
    <subcellularLocation>
        <location evidence="1 9">Bacterial flagellum basal body</location>
    </subcellularLocation>
    <subcellularLocation>
        <location evidence="2">Cell membrane</location>
        <topology evidence="2">Multi-pass membrane protein</topology>
    </subcellularLocation>
</comment>
<comment type="similarity">
    <text evidence="3 9">Belongs to the FliF family.</text>
</comment>
<organism evidence="13 14">
    <name type="scientific">Schinkia azotoformans MEV2011</name>
    <dbReference type="NCBI Taxonomy" id="1348973"/>
    <lineage>
        <taxon>Bacteria</taxon>
        <taxon>Bacillati</taxon>
        <taxon>Bacillota</taxon>
        <taxon>Bacilli</taxon>
        <taxon>Bacillales</taxon>
        <taxon>Bacillaceae</taxon>
        <taxon>Calidifontibacillus/Schinkia group</taxon>
        <taxon>Schinkia</taxon>
    </lineage>
</organism>
<evidence type="ECO:0000256" key="1">
    <source>
        <dbReference type="ARBA" id="ARBA00004117"/>
    </source>
</evidence>
<feature type="transmembrane region" description="Helical" evidence="10">
    <location>
        <begin position="441"/>
        <end position="462"/>
    </location>
</feature>
<dbReference type="OrthoDB" id="9807026at2"/>
<evidence type="ECO:0000256" key="9">
    <source>
        <dbReference type="PIRNR" id="PIRNR004862"/>
    </source>
</evidence>
<evidence type="ECO:0000256" key="8">
    <source>
        <dbReference type="ARBA" id="ARBA00023143"/>
    </source>
</evidence>
<dbReference type="RefSeq" id="WP_035193605.1">
    <property type="nucleotide sequence ID" value="NZ_JJRY01000002.1"/>
</dbReference>
<dbReference type="PANTHER" id="PTHR30046">
    <property type="entry name" value="FLAGELLAR M-RING PROTEIN"/>
    <property type="match status" value="1"/>
</dbReference>
<sequence length="525" mass="57982">MNEKLVNLKNKIMDFWNARTKTQKTIIASSVGAFIVILILVSIFASKPNLVPLYSNLSPQETGQIKATLDSKGIKSEITNDGTTIKVPSELVDTLTVELAAEGIPDSGEIYFSSFGEGGFGTTQEEFEMRKNAAVQSELKRLIKRFEGVQDAEVMISLPQQSVFIGEEQGTASASIVIHQKPGYKFKDEQIEGLYHLVSKSVSNLPIENIVITNQYFEHLDQKKLFAGNNGNAGVNFTEQYEIQKQVERDIQRQVQQMLGLMMGRDKVIVTVTADIDTSKVNTTSNIVKPIDEENMKGIAISAEKISESFVGDGAAGGQIGAGQNDVPNYPAQNGNNNGEYENIEERINYDVTRIMETVEGSPYKVKDLGIQVAIDSTDLDDQTKQTLGAEIQNMLNGIIKTTIDNKEADLNGKVNVTWQAFNGIEPMPVPTFMDTVQSNLAMIIGGVLLLLAVVIGLFMFLRRNKKKEAIEDLAPITEGPIIDIPDVNEEQQTEASARRKQLEKLAKEKPDEFAKLLRSWLAED</sequence>
<dbReference type="GO" id="GO:0003774">
    <property type="term" value="F:cytoskeletal motor activity"/>
    <property type="evidence" value="ECO:0007669"/>
    <property type="project" value="InterPro"/>
</dbReference>
<keyword evidence="13" id="KW-0966">Cell projection</keyword>
<dbReference type="InterPro" id="IPR043427">
    <property type="entry name" value="YscJ/FliF"/>
</dbReference>
<evidence type="ECO:0000256" key="7">
    <source>
        <dbReference type="ARBA" id="ARBA00023136"/>
    </source>
</evidence>
<comment type="function">
    <text evidence="9">The M ring may be actively involved in energy transduction.</text>
</comment>
<dbReference type="AlphaFoldDB" id="A0A072P314"/>
<feature type="domain" description="Flagellar M-ring N-terminal" evidence="11">
    <location>
        <begin position="46"/>
        <end position="221"/>
    </location>
</feature>
<dbReference type="PANTHER" id="PTHR30046:SF0">
    <property type="entry name" value="FLAGELLAR M-RING PROTEIN"/>
    <property type="match status" value="1"/>
</dbReference>
<evidence type="ECO:0000256" key="6">
    <source>
        <dbReference type="ARBA" id="ARBA00022989"/>
    </source>
</evidence>
<gene>
    <name evidence="13" type="ORF">M670_00899</name>
</gene>